<protein>
    <submittedName>
        <fullName evidence="2">Putative methyltransferase</fullName>
    </submittedName>
</protein>
<dbReference type="AlphaFoldDB" id="A0A4P5ZCV4"/>
<organism evidence="2 3">
    <name type="scientific">Planktothrix agardhii CCAP 1459/11A</name>
    <dbReference type="NCBI Taxonomy" id="282420"/>
    <lineage>
        <taxon>Bacteria</taxon>
        <taxon>Bacillati</taxon>
        <taxon>Cyanobacteriota</taxon>
        <taxon>Cyanophyceae</taxon>
        <taxon>Oscillatoriophycideae</taxon>
        <taxon>Oscillatoriales</taxon>
        <taxon>Microcoleaceae</taxon>
        <taxon>Planktothrix</taxon>
    </lineage>
</organism>
<keyword evidence="2" id="KW-0808">Transferase</keyword>
<sequence length="366" mass="40973">MRLSIQHLEDIALVETVNQSMAVNDQNLIEKALLLKVKRLTSARGQLVLPCAPALIDEYMTQFNALLAALGQNFTPEEMNGLRQLVERKLHEGYQASPHARLIFRYEPPEPTQGLTSGLKLTVTTEVASLENKYQRWLTTREGPLFGAHPDTKLMAVVSEFSDPARIPILDVGAGVGRNTLPLARRGHPVDAVELTPDFAQIIAKEAKDASLPIRVIQSNILNPALVLPANYYRLGLIAEVISHFRNLDDVQTLLSKVCDAVAAGGLILFSTFITDADFEPDDKIREMGQIQWSYVITPGEMNSLLQSLPLQLISNESVYEYERTHLPPESWPPTGWFEHWSQGRDVVPIQKPPMSLRWLLCRVNK</sequence>
<evidence type="ECO:0000313" key="2">
    <source>
        <dbReference type="EMBL" id="GDZ92744.1"/>
    </source>
</evidence>
<dbReference type="CDD" id="cd02440">
    <property type="entry name" value="AdoMet_MTases"/>
    <property type="match status" value="1"/>
</dbReference>
<dbReference type="Gene3D" id="3.40.50.150">
    <property type="entry name" value="Vaccinia Virus protein VP39"/>
    <property type="match status" value="1"/>
</dbReference>
<feature type="domain" description="Methyltransferase" evidence="1">
    <location>
        <begin position="169"/>
        <end position="266"/>
    </location>
</feature>
<dbReference type="RefSeq" id="WP_233423108.1">
    <property type="nucleotide sequence ID" value="NZ_BJCD01000029.1"/>
</dbReference>
<dbReference type="Pfam" id="PF13649">
    <property type="entry name" value="Methyltransf_25"/>
    <property type="match status" value="1"/>
</dbReference>
<dbReference type="InterPro" id="IPR041698">
    <property type="entry name" value="Methyltransf_25"/>
</dbReference>
<reference evidence="3" key="1">
    <citation type="submission" date="2019-02" db="EMBL/GenBank/DDBJ databases">
        <title>Draft genome sequence of Planktothrix agardhii NIES-905.</title>
        <authorList>
            <person name="Yamaguchi H."/>
            <person name="Suzuki S."/>
            <person name="Kawachi M."/>
        </authorList>
    </citation>
    <scope>NUCLEOTIDE SEQUENCE [LARGE SCALE GENOMIC DNA]</scope>
    <source>
        <strain evidence="3">CCAP 1459/11A</strain>
    </source>
</reference>
<comment type="caution">
    <text evidence="2">The sequence shown here is derived from an EMBL/GenBank/DDBJ whole genome shotgun (WGS) entry which is preliminary data.</text>
</comment>
<dbReference type="GO" id="GO:0008168">
    <property type="term" value="F:methyltransferase activity"/>
    <property type="evidence" value="ECO:0007669"/>
    <property type="project" value="UniProtKB-KW"/>
</dbReference>
<keyword evidence="2" id="KW-0489">Methyltransferase</keyword>
<dbReference type="Proteomes" id="UP000299794">
    <property type="component" value="Unassembled WGS sequence"/>
</dbReference>
<dbReference type="EMBL" id="BJCD01000029">
    <property type="protein sequence ID" value="GDZ92744.1"/>
    <property type="molecule type" value="Genomic_DNA"/>
</dbReference>
<name>A0A4P5ZCV4_PLAAG</name>
<gene>
    <name evidence="2" type="ORF">PA905_04410</name>
</gene>
<proteinExistence type="predicted"/>
<evidence type="ECO:0000313" key="3">
    <source>
        <dbReference type="Proteomes" id="UP000299794"/>
    </source>
</evidence>
<dbReference type="InterPro" id="IPR029063">
    <property type="entry name" value="SAM-dependent_MTases_sf"/>
</dbReference>
<dbReference type="GO" id="GO:0032259">
    <property type="term" value="P:methylation"/>
    <property type="evidence" value="ECO:0007669"/>
    <property type="project" value="UniProtKB-KW"/>
</dbReference>
<dbReference type="SUPFAM" id="SSF53335">
    <property type="entry name" value="S-adenosyl-L-methionine-dependent methyltransferases"/>
    <property type="match status" value="1"/>
</dbReference>
<accession>A0A4P5ZCV4</accession>
<evidence type="ECO:0000259" key="1">
    <source>
        <dbReference type="Pfam" id="PF13649"/>
    </source>
</evidence>